<dbReference type="PROSITE" id="PS51273">
    <property type="entry name" value="GATASE_TYPE_1"/>
    <property type="match status" value="1"/>
</dbReference>
<keyword evidence="1" id="KW-0436">Ligase</keyword>
<dbReference type="EMBL" id="CADCWE010000087">
    <property type="protein sequence ID" value="CAA9536304.1"/>
    <property type="molecule type" value="Genomic_DNA"/>
</dbReference>
<keyword evidence="4" id="KW-0658">Purine biosynthesis</keyword>
<dbReference type="Pfam" id="PF00117">
    <property type="entry name" value="GATase"/>
    <property type="match status" value="1"/>
</dbReference>
<evidence type="ECO:0000256" key="5">
    <source>
        <dbReference type="ARBA" id="ARBA00022840"/>
    </source>
</evidence>
<organism evidence="7">
    <name type="scientific">uncultured Thermomicrobiales bacterium</name>
    <dbReference type="NCBI Taxonomy" id="1645740"/>
    <lineage>
        <taxon>Bacteria</taxon>
        <taxon>Pseudomonadati</taxon>
        <taxon>Thermomicrobiota</taxon>
        <taxon>Thermomicrobia</taxon>
        <taxon>Thermomicrobiales</taxon>
        <taxon>environmental samples</taxon>
    </lineage>
</organism>
<reference evidence="7" key="1">
    <citation type="submission" date="2020-02" db="EMBL/GenBank/DDBJ databases">
        <authorList>
            <person name="Meier V. D."/>
        </authorList>
    </citation>
    <scope>NUCLEOTIDE SEQUENCE</scope>
    <source>
        <strain evidence="7">AVDCRST_MAG73</strain>
    </source>
</reference>
<evidence type="ECO:0000256" key="2">
    <source>
        <dbReference type="ARBA" id="ARBA00022741"/>
    </source>
</evidence>
<evidence type="ECO:0000313" key="7">
    <source>
        <dbReference type="EMBL" id="CAA9536304.1"/>
    </source>
</evidence>
<evidence type="ECO:0000256" key="1">
    <source>
        <dbReference type="ARBA" id="ARBA00022598"/>
    </source>
</evidence>
<dbReference type="AlphaFoldDB" id="A0A6J4TZ23"/>
<evidence type="ECO:0000256" key="4">
    <source>
        <dbReference type="ARBA" id="ARBA00022755"/>
    </source>
</evidence>
<keyword evidence="5" id="KW-0067">ATP-binding</keyword>
<protein>
    <recommendedName>
        <fullName evidence="6">Glutamine amidotransferase domain-containing protein</fullName>
    </recommendedName>
</protein>
<dbReference type="PANTHER" id="PTHR11922:SF2">
    <property type="entry name" value="GMP SYNTHASE [GLUTAMINE-HYDROLYZING]"/>
    <property type="match status" value="1"/>
</dbReference>
<evidence type="ECO:0000256" key="3">
    <source>
        <dbReference type="ARBA" id="ARBA00022749"/>
    </source>
</evidence>
<keyword evidence="3" id="KW-0332">GMP biosynthesis</keyword>
<name>A0A6J4TZ23_9BACT</name>
<dbReference type="Gene3D" id="3.40.50.880">
    <property type="match status" value="1"/>
</dbReference>
<keyword evidence="2" id="KW-0547">Nucleotide-binding</keyword>
<dbReference type="GO" id="GO:0005829">
    <property type="term" value="C:cytosol"/>
    <property type="evidence" value="ECO:0007669"/>
    <property type="project" value="TreeGrafter"/>
</dbReference>
<feature type="domain" description="Glutamine amidotransferase" evidence="6">
    <location>
        <begin position="59"/>
        <end position="225"/>
    </location>
</feature>
<dbReference type="GO" id="GO:0003921">
    <property type="term" value="F:GMP synthase activity"/>
    <property type="evidence" value="ECO:0007669"/>
    <property type="project" value="TreeGrafter"/>
</dbReference>
<sequence length="245" mass="25679">MRVILVDTEHEGVVANPALAPAHRRRVEATRQRLVDAAGASSEVEVLAMAVANPASLAALNPAAIVLGGNRTDWAVFADAALGGILDTIRGTAVPLLGVCAGHQLIGLAHGASWGPLGPLAPGEPDPDPRFAPGQRKERGYLPVRIDAACDLFDGLPASATFFQSHYWQLTAVPSGFAACASSAWSPIQAIRSLDPTRPVFGVQFHAERWDDDHPAGLAVLRNFFAVARHRATTNASPSADPVPG</sequence>
<dbReference type="PANTHER" id="PTHR11922">
    <property type="entry name" value="GMP SYNTHASE-RELATED"/>
    <property type="match status" value="1"/>
</dbReference>
<dbReference type="InterPro" id="IPR017926">
    <property type="entry name" value="GATASE"/>
</dbReference>
<dbReference type="InterPro" id="IPR029062">
    <property type="entry name" value="Class_I_gatase-like"/>
</dbReference>
<evidence type="ECO:0000259" key="6">
    <source>
        <dbReference type="Pfam" id="PF00117"/>
    </source>
</evidence>
<dbReference type="SUPFAM" id="SSF52317">
    <property type="entry name" value="Class I glutamine amidotransferase-like"/>
    <property type="match status" value="1"/>
</dbReference>
<proteinExistence type="predicted"/>
<gene>
    <name evidence="7" type="ORF">AVDCRST_MAG73-1493</name>
</gene>
<dbReference type="GO" id="GO:0005524">
    <property type="term" value="F:ATP binding"/>
    <property type="evidence" value="ECO:0007669"/>
    <property type="project" value="UniProtKB-KW"/>
</dbReference>
<accession>A0A6J4TZ23</accession>